<dbReference type="EMBL" id="JAPFRF010000006">
    <property type="protein sequence ID" value="KAJ7329799.1"/>
    <property type="molecule type" value="Genomic_DNA"/>
</dbReference>
<feature type="compositionally biased region" description="Polar residues" evidence="10">
    <location>
        <begin position="625"/>
        <end position="635"/>
    </location>
</feature>
<comment type="subcellular location">
    <subcellularLocation>
        <location evidence="1">Cytoplasm</location>
        <location evidence="1">Cytoskeleton</location>
        <location evidence="1">Microtubule organizing center</location>
        <location evidence="1">Centrosome</location>
        <location evidence="1">Centriole</location>
    </subcellularLocation>
    <subcellularLocation>
        <location evidence="2">Nucleus</location>
    </subcellularLocation>
</comment>
<feature type="compositionally biased region" description="Acidic residues" evidence="10">
    <location>
        <begin position="433"/>
        <end position="442"/>
    </location>
</feature>
<dbReference type="Proteomes" id="UP001142489">
    <property type="component" value="Unassembled WGS sequence"/>
</dbReference>
<feature type="compositionally biased region" description="Basic and acidic residues" evidence="10">
    <location>
        <begin position="222"/>
        <end position="254"/>
    </location>
</feature>
<keyword evidence="7" id="KW-0206">Cytoskeleton</keyword>
<dbReference type="Pfam" id="PF15501">
    <property type="entry name" value="MDM1"/>
    <property type="match status" value="1"/>
</dbReference>
<gene>
    <name evidence="11" type="ORF">JRQ81_015973</name>
</gene>
<accession>A0A9Q0XW03</accession>
<evidence type="ECO:0000256" key="1">
    <source>
        <dbReference type="ARBA" id="ARBA00004114"/>
    </source>
</evidence>
<dbReference type="PANTHER" id="PTHR32078:SF1">
    <property type="entry name" value="NUCLEAR PROTEIN MDM1"/>
    <property type="match status" value="1"/>
</dbReference>
<feature type="compositionally biased region" description="Basic and acidic residues" evidence="10">
    <location>
        <begin position="422"/>
        <end position="432"/>
    </location>
</feature>
<comment type="similarity">
    <text evidence="3">Belongs to the MDM1 family.</text>
</comment>
<evidence type="ECO:0000313" key="11">
    <source>
        <dbReference type="EMBL" id="KAJ7329799.1"/>
    </source>
</evidence>
<feature type="compositionally biased region" description="Basic and acidic residues" evidence="10">
    <location>
        <begin position="521"/>
        <end position="547"/>
    </location>
</feature>
<evidence type="ECO:0000256" key="9">
    <source>
        <dbReference type="ARBA" id="ARBA00045771"/>
    </source>
</evidence>
<comment type="caution">
    <text evidence="11">The sequence shown here is derived from an EMBL/GenBank/DDBJ whole genome shotgun (WGS) entry which is preliminary data.</text>
</comment>
<dbReference type="GO" id="GO:0046600">
    <property type="term" value="P:negative regulation of centriole replication"/>
    <property type="evidence" value="ECO:0007669"/>
    <property type="project" value="InterPro"/>
</dbReference>
<feature type="compositionally biased region" description="Basic and acidic residues" evidence="10">
    <location>
        <begin position="443"/>
        <end position="457"/>
    </location>
</feature>
<evidence type="ECO:0000256" key="7">
    <source>
        <dbReference type="ARBA" id="ARBA00023212"/>
    </source>
</evidence>
<dbReference type="PANTHER" id="PTHR32078">
    <property type="entry name" value="NUCLEAR PROTEIN MDM1"/>
    <property type="match status" value="1"/>
</dbReference>
<keyword evidence="5" id="KW-0963">Cytoplasm</keyword>
<evidence type="ECO:0000256" key="6">
    <source>
        <dbReference type="ARBA" id="ARBA00022701"/>
    </source>
</evidence>
<feature type="non-terminal residue" evidence="11">
    <location>
        <position position="687"/>
    </location>
</feature>
<dbReference type="GO" id="GO:0060041">
    <property type="term" value="P:retina development in camera-type eye"/>
    <property type="evidence" value="ECO:0007669"/>
    <property type="project" value="TreeGrafter"/>
</dbReference>
<feature type="compositionally biased region" description="Basic and acidic residues" evidence="10">
    <location>
        <begin position="675"/>
        <end position="687"/>
    </location>
</feature>
<feature type="region of interest" description="Disordered" evidence="10">
    <location>
        <begin position="203"/>
        <end position="267"/>
    </location>
</feature>
<sequence length="687" mass="77420">ISREPKFISKRRVPYYSTQVSESFEWNGANYLEKDTSSEFKVHQPLELHLQASEDYIDQEKIKTPDAPRLPEKIQLDRTGSRCEITTDVEERTKSSLNALEHKNRTLGYAGKDSGKISNGLKRILQRRAGMNISRSGSFPRSSEYQRQFVWKTPQKLSPVIAADQFIHSSSPSVPPFKSPFIVSETEYERSFKASAPMKELKQQKCLEEGESPESQPVEISLGEKDKKLEAVSKMRGDPAKQNKSETKQKEQKQKPNKPFCLHRSSKKMSTEYRSNFLSPAQYMYKDGTWLHIRKNMPDQVKELREKAEGYRRRSQGTHFSRDHLNQILSDKNKLWDLSSDSSTEEAISSNVRALDLAGVVPDKKLSPDPQFLLHSQLSKELQQSNTEKLGTSDAATVPAKRRLVWGESGNDEQLEDQSQALREEGKKHENQQELEEAQELEESSKDIPKDDEHKENVNPPDGNMSDSASASSRGVGRLPTPQLRALGGAQRTHHDLTTPATGGAVLVSPPKMKSLSSLQIRKESSGKHDMANKQVSKEDFRRKSNMDEGDAVSVDNCPTAGLKTADPLPLRKERRTNPDASDTVIPLEQTSVVPGCKSARTPAVSYWSPSCRIKGSLNDPEFQHNGNVASPQRSWLQLPLQERNYHDEDEDDRLSQLSARSAASSSLASQVLERAQKRKENFWGKM</sequence>
<dbReference type="GO" id="GO:0005814">
    <property type="term" value="C:centriole"/>
    <property type="evidence" value="ECO:0007669"/>
    <property type="project" value="UniProtKB-SubCell"/>
</dbReference>
<reference evidence="11" key="1">
    <citation type="journal article" date="2023" name="DNA Res.">
        <title>Chromosome-level genome assembly of Phrynocephalus forsythii using third-generation DNA sequencing and Hi-C analysis.</title>
        <authorList>
            <person name="Qi Y."/>
            <person name="Zhao W."/>
            <person name="Zhao Y."/>
            <person name="Niu C."/>
            <person name="Cao S."/>
            <person name="Zhang Y."/>
        </authorList>
    </citation>
    <scope>NUCLEOTIDE SEQUENCE</scope>
    <source>
        <tissue evidence="11">Muscle</tissue>
    </source>
</reference>
<evidence type="ECO:0000313" key="12">
    <source>
        <dbReference type="Proteomes" id="UP001142489"/>
    </source>
</evidence>
<name>A0A9Q0XW03_9SAUR</name>
<evidence type="ECO:0000256" key="2">
    <source>
        <dbReference type="ARBA" id="ARBA00004123"/>
    </source>
</evidence>
<dbReference type="GO" id="GO:0005634">
    <property type="term" value="C:nucleus"/>
    <property type="evidence" value="ECO:0007669"/>
    <property type="project" value="UniProtKB-SubCell"/>
</dbReference>
<evidence type="ECO:0000256" key="8">
    <source>
        <dbReference type="ARBA" id="ARBA00023242"/>
    </source>
</evidence>
<dbReference type="OrthoDB" id="9999940at2759"/>
<keyword evidence="6" id="KW-0493">Microtubule</keyword>
<evidence type="ECO:0000256" key="3">
    <source>
        <dbReference type="ARBA" id="ARBA00010494"/>
    </source>
</evidence>
<dbReference type="AlphaFoldDB" id="A0A9Q0XW03"/>
<evidence type="ECO:0000256" key="5">
    <source>
        <dbReference type="ARBA" id="ARBA00022490"/>
    </source>
</evidence>
<proteinExistence type="inferred from homology"/>
<feature type="region of interest" description="Disordered" evidence="10">
    <location>
        <begin position="645"/>
        <end position="687"/>
    </location>
</feature>
<protein>
    <recommendedName>
        <fullName evidence="4">Nuclear protein MDM1</fullName>
    </recommendedName>
</protein>
<evidence type="ECO:0000256" key="10">
    <source>
        <dbReference type="SAM" id="MobiDB-lite"/>
    </source>
</evidence>
<feature type="region of interest" description="Disordered" evidence="10">
    <location>
        <begin position="403"/>
        <end position="605"/>
    </location>
</feature>
<evidence type="ECO:0000256" key="4">
    <source>
        <dbReference type="ARBA" id="ARBA00013508"/>
    </source>
</evidence>
<dbReference type="InterPro" id="IPR029136">
    <property type="entry name" value="MDM1"/>
</dbReference>
<keyword evidence="8" id="KW-0539">Nucleus</keyword>
<feature type="region of interest" description="Disordered" evidence="10">
    <location>
        <begin position="616"/>
        <end position="635"/>
    </location>
</feature>
<dbReference type="GO" id="GO:0008017">
    <property type="term" value="F:microtubule binding"/>
    <property type="evidence" value="ECO:0007669"/>
    <property type="project" value="InterPro"/>
</dbReference>
<keyword evidence="12" id="KW-1185">Reference proteome</keyword>
<comment type="function">
    <text evidence="9">Microtubule-binding protein that negatively regulates centriole duplication. Binds to and stabilizes microtubules.</text>
</comment>
<organism evidence="11 12">
    <name type="scientific">Phrynocephalus forsythii</name>
    <dbReference type="NCBI Taxonomy" id="171643"/>
    <lineage>
        <taxon>Eukaryota</taxon>
        <taxon>Metazoa</taxon>
        <taxon>Chordata</taxon>
        <taxon>Craniata</taxon>
        <taxon>Vertebrata</taxon>
        <taxon>Euteleostomi</taxon>
        <taxon>Lepidosauria</taxon>
        <taxon>Squamata</taxon>
        <taxon>Bifurcata</taxon>
        <taxon>Unidentata</taxon>
        <taxon>Episquamata</taxon>
        <taxon>Toxicofera</taxon>
        <taxon>Iguania</taxon>
        <taxon>Acrodonta</taxon>
        <taxon>Agamidae</taxon>
        <taxon>Agaminae</taxon>
        <taxon>Phrynocephalus</taxon>
    </lineage>
</organism>
<dbReference type="GO" id="GO:0005874">
    <property type="term" value="C:microtubule"/>
    <property type="evidence" value="ECO:0007669"/>
    <property type="project" value="UniProtKB-KW"/>
</dbReference>
<feature type="compositionally biased region" description="Low complexity" evidence="10">
    <location>
        <begin position="656"/>
        <end position="671"/>
    </location>
</feature>